<organism evidence="1 2">
    <name type="scientific">Qipengyuania spongiae</name>
    <dbReference type="NCBI Taxonomy" id="2909673"/>
    <lineage>
        <taxon>Bacteria</taxon>
        <taxon>Pseudomonadati</taxon>
        <taxon>Pseudomonadota</taxon>
        <taxon>Alphaproteobacteria</taxon>
        <taxon>Sphingomonadales</taxon>
        <taxon>Erythrobacteraceae</taxon>
        <taxon>Qipengyuania</taxon>
    </lineage>
</organism>
<sequence>MLKFAARPNVVACDLDAGQALLNLETSQYFKLNDTGALIWKNVEAGNTLEQMQEELSSVFDVSQEDCRDDIIDLLKALEEAGLIERQA</sequence>
<accession>A0ABY5T187</accession>
<protein>
    <submittedName>
        <fullName evidence="1">PqqD family protein</fullName>
    </submittedName>
</protein>
<dbReference type="Proteomes" id="UP001065265">
    <property type="component" value="Chromosome"/>
</dbReference>
<evidence type="ECO:0000313" key="1">
    <source>
        <dbReference type="EMBL" id="UVI39091.1"/>
    </source>
</evidence>
<dbReference type="InterPro" id="IPR041881">
    <property type="entry name" value="PqqD_sf"/>
</dbReference>
<dbReference type="EMBL" id="CP092471">
    <property type="protein sequence ID" value="UVI39091.1"/>
    <property type="molecule type" value="Genomic_DNA"/>
</dbReference>
<dbReference type="Pfam" id="PF05402">
    <property type="entry name" value="PqqD"/>
    <property type="match status" value="1"/>
</dbReference>
<name>A0ABY5T187_9SPHN</name>
<proteinExistence type="predicted"/>
<keyword evidence="2" id="KW-1185">Reference proteome</keyword>
<evidence type="ECO:0000313" key="2">
    <source>
        <dbReference type="Proteomes" id="UP001065265"/>
    </source>
</evidence>
<gene>
    <name evidence="1" type="ORF">L1F33_12765</name>
</gene>
<dbReference type="RefSeq" id="WP_265558272.1">
    <property type="nucleotide sequence ID" value="NZ_CP092471.1"/>
</dbReference>
<dbReference type="Gene3D" id="1.10.10.1150">
    <property type="entry name" value="Coenzyme PQQ synthesis protein D (PqqD)"/>
    <property type="match status" value="1"/>
</dbReference>
<dbReference type="InterPro" id="IPR008792">
    <property type="entry name" value="PQQD"/>
</dbReference>
<reference evidence="1" key="1">
    <citation type="submission" date="2022-02" db="EMBL/GenBank/DDBJ databases">
        <title>Qipengyuania spongiae sp. nov., isolated from marine sponge.</title>
        <authorList>
            <person name="Li Z."/>
            <person name="Zhang M."/>
        </authorList>
    </citation>
    <scope>NUCLEOTIDE SEQUENCE</scope>
    <source>
        <strain evidence="1">PHS-Z21</strain>
    </source>
</reference>